<sequence>MTSRERIESALSHREPDRTPLFEYVLLSPIADQLLGRPYLDYAGDRERWVVAAQECGWERAVRQCATDRLDLAARLGHDMLYVKPNPAATATPEPASSPAGLTDDPVERVRQRNQHATRSLSPPPDEAFLIYHALKEEMAVRGLDLPILAPAYAHGVWNDVDLMQTMLLEPEVAREHFSLATRRTLGLIGKYLHLGIDQIGVGGDFAGNRPMISPGAYREFIMPEVRALSRRIHEAGGWAINASDGDLWPVIDEFLLGCEVDGYLEIDQHAGMDLRRLKQAYGDQITFYGNMDCGSLLTFGTEDEIRRATIACLEAGLGNGGHIFCASNAITASIPLANYVTMVNTYRDAVGLGRLSL</sequence>
<dbReference type="Pfam" id="PF01208">
    <property type="entry name" value="URO-D"/>
    <property type="match status" value="1"/>
</dbReference>
<dbReference type="Proteomes" id="UP000052020">
    <property type="component" value="Unassembled WGS sequence"/>
</dbReference>
<dbReference type="InterPro" id="IPR000257">
    <property type="entry name" value="Uroporphyrinogen_deCOase"/>
</dbReference>
<feature type="region of interest" description="Disordered" evidence="1">
    <location>
        <begin position="85"/>
        <end position="106"/>
    </location>
</feature>
<evidence type="ECO:0000256" key="1">
    <source>
        <dbReference type="SAM" id="MobiDB-lite"/>
    </source>
</evidence>
<dbReference type="GO" id="GO:0006779">
    <property type="term" value="P:porphyrin-containing compound biosynthetic process"/>
    <property type="evidence" value="ECO:0007669"/>
    <property type="project" value="InterPro"/>
</dbReference>
<dbReference type="PANTHER" id="PTHR47099:SF1">
    <property type="entry name" value="METHYLCOBAMIDE:COM METHYLTRANSFERASE MTBA"/>
    <property type="match status" value="1"/>
</dbReference>
<evidence type="ECO:0000313" key="3">
    <source>
        <dbReference type="EMBL" id="KPJ64914.1"/>
    </source>
</evidence>
<name>A0A0S7XQZ3_9BACT</name>
<dbReference type="PANTHER" id="PTHR47099">
    <property type="entry name" value="METHYLCOBAMIDE:COM METHYLTRANSFERASE MTBA"/>
    <property type="match status" value="1"/>
</dbReference>
<dbReference type="Gene3D" id="3.20.20.210">
    <property type="match status" value="1"/>
</dbReference>
<reference evidence="3 4" key="1">
    <citation type="journal article" date="2015" name="Microbiome">
        <title>Genomic resolution of linkages in carbon, nitrogen, and sulfur cycling among widespread estuary sediment bacteria.</title>
        <authorList>
            <person name="Baker B.J."/>
            <person name="Lazar C.S."/>
            <person name="Teske A.P."/>
            <person name="Dick G.J."/>
        </authorList>
    </citation>
    <scope>NUCLEOTIDE SEQUENCE [LARGE SCALE GENOMIC DNA]</scope>
    <source>
        <strain evidence="3">DG_56</strain>
    </source>
</reference>
<dbReference type="GO" id="GO:0004853">
    <property type="term" value="F:uroporphyrinogen decarboxylase activity"/>
    <property type="evidence" value="ECO:0007669"/>
    <property type="project" value="InterPro"/>
</dbReference>
<dbReference type="InterPro" id="IPR052024">
    <property type="entry name" value="Methanogen_methyltrans"/>
</dbReference>
<dbReference type="AlphaFoldDB" id="A0A0S7XQZ3"/>
<dbReference type="InterPro" id="IPR038071">
    <property type="entry name" value="UROD/MetE-like_sf"/>
</dbReference>
<gene>
    <name evidence="3" type="ORF">AMK68_00070</name>
</gene>
<accession>A0A0S7XQZ3</accession>
<dbReference type="EMBL" id="LIZY01000002">
    <property type="protein sequence ID" value="KPJ64914.1"/>
    <property type="molecule type" value="Genomic_DNA"/>
</dbReference>
<protein>
    <recommendedName>
        <fullName evidence="2">Uroporphyrinogen decarboxylase (URO-D) domain-containing protein</fullName>
    </recommendedName>
</protein>
<organism evidence="3 4">
    <name type="scientific">candidate division KD3-62 bacterium DG_56</name>
    <dbReference type="NCBI Taxonomy" id="1704032"/>
    <lineage>
        <taxon>Bacteria</taxon>
        <taxon>candidate division KD3-62</taxon>
    </lineage>
</organism>
<comment type="caution">
    <text evidence="3">The sequence shown here is derived from an EMBL/GenBank/DDBJ whole genome shotgun (WGS) entry which is preliminary data.</text>
</comment>
<proteinExistence type="predicted"/>
<evidence type="ECO:0000313" key="4">
    <source>
        <dbReference type="Proteomes" id="UP000052020"/>
    </source>
</evidence>
<dbReference type="SUPFAM" id="SSF51726">
    <property type="entry name" value="UROD/MetE-like"/>
    <property type="match status" value="1"/>
</dbReference>
<feature type="compositionally biased region" description="Low complexity" evidence="1">
    <location>
        <begin position="85"/>
        <end position="100"/>
    </location>
</feature>
<evidence type="ECO:0000259" key="2">
    <source>
        <dbReference type="Pfam" id="PF01208"/>
    </source>
</evidence>
<feature type="domain" description="Uroporphyrinogen decarboxylase (URO-D)" evidence="2">
    <location>
        <begin position="162"/>
        <end position="348"/>
    </location>
</feature>